<evidence type="ECO:0000313" key="3">
    <source>
        <dbReference type="Proteomes" id="UP001156905"/>
    </source>
</evidence>
<dbReference type="EMBL" id="BSOW01000014">
    <property type="protein sequence ID" value="GLR87460.1"/>
    <property type="molecule type" value="Genomic_DNA"/>
</dbReference>
<proteinExistence type="predicted"/>
<keyword evidence="3" id="KW-1185">Reference proteome</keyword>
<sequence length="67" mass="7152">MAEPTAEQNSPHVTPAKAGAHNHRVVLWRDDVALAFAKLNPVAMGAGSTLRYASLVRDDSYCEAATT</sequence>
<organism evidence="2 3">
    <name type="scientific">Bradyrhizobium iriomotense</name>
    <dbReference type="NCBI Taxonomy" id="441950"/>
    <lineage>
        <taxon>Bacteria</taxon>
        <taxon>Pseudomonadati</taxon>
        <taxon>Pseudomonadota</taxon>
        <taxon>Alphaproteobacteria</taxon>
        <taxon>Hyphomicrobiales</taxon>
        <taxon>Nitrobacteraceae</taxon>
        <taxon>Bradyrhizobium</taxon>
    </lineage>
</organism>
<gene>
    <name evidence="2" type="ORF">GCM10007857_41710</name>
</gene>
<evidence type="ECO:0000256" key="1">
    <source>
        <dbReference type="SAM" id="MobiDB-lite"/>
    </source>
</evidence>
<dbReference type="Proteomes" id="UP001156905">
    <property type="component" value="Unassembled WGS sequence"/>
</dbReference>
<reference evidence="3" key="1">
    <citation type="journal article" date="2019" name="Int. J. Syst. Evol. Microbiol.">
        <title>The Global Catalogue of Microorganisms (GCM) 10K type strain sequencing project: providing services to taxonomists for standard genome sequencing and annotation.</title>
        <authorList>
            <consortium name="The Broad Institute Genomics Platform"/>
            <consortium name="The Broad Institute Genome Sequencing Center for Infectious Disease"/>
            <person name="Wu L."/>
            <person name="Ma J."/>
        </authorList>
    </citation>
    <scope>NUCLEOTIDE SEQUENCE [LARGE SCALE GENOMIC DNA]</scope>
    <source>
        <strain evidence="3">NBRC 102520</strain>
    </source>
</reference>
<name>A0ABQ6B3J0_9BRAD</name>
<accession>A0ABQ6B3J0</accession>
<evidence type="ECO:0000313" key="2">
    <source>
        <dbReference type="EMBL" id="GLR87460.1"/>
    </source>
</evidence>
<protein>
    <submittedName>
        <fullName evidence="2">Uncharacterized protein</fullName>
    </submittedName>
</protein>
<feature type="region of interest" description="Disordered" evidence="1">
    <location>
        <begin position="1"/>
        <end position="20"/>
    </location>
</feature>
<comment type="caution">
    <text evidence="2">The sequence shown here is derived from an EMBL/GenBank/DDBJ whole genome shotgun (WGS) entry which is preliminary data.</text>
</comment>
<feature type="compositionally biased region" description="Polar residues" evidence="1">
    <location>
        <begin position="1"/>
        <end position="12"/>
    </location>
</feature>